<name>A0A212K6Q7_9BACT</name>
<accession>A0A212K6Q7</accession>
<dbReference type="AlphaFoldDB" id="A0A212K6Q7"/>
<proteinExistence type="predicted"/>
<evidence type="ECO:0000313" key="1">
    <source>
        <dbReference type="EMBL" id="SBW07356.1"/>
    </source>
</evidence>
<sequence>MTANKQKKVRNITSQTFLNLNTNFTKLHAVITANGRIMFTGI</sequence>
<protein>
    <submittedName>
        <fullName evidence="1">Uncharacterized protein</fullName>
    </submittedName>
</protein>
<reference evidence="1" key="1">
    <citation type="submission" date="2016-04" db="EMBL/GenBank/DDBJ databases">
        <authorList>
            <person name="Evans L.H."/>
            <person name="Alamgir A."/>
            <person name="Owens N."/>
            <person name="Weber N.D."/>
            <person name="Virtaneva K."/>
            <person name="Barbian K."/>
            <person name="Babar A."/>
            <person name="Rosenke K."/>
        </authorList>
    </citation>
    <scope>NUCLEOTIDE SEQUENCE</scope>
    <source>
        <strain evidence="1">86-1</strain>
    </source>
</reference>
<organism evidence="1">
    <name type="scientific">uncultured Dysgonomonas sp</name>
    <dbReference type="NCBI Taxonomy" id="206096"/>
    <lineage>
        <taxon>Bacteria</taxon>
        <taxon>Pseudomonadati</taxon>
        <taxon>Bacteroidota</taxon>
        <taxon>Bacteroidia</taxon>
        <taxon>Bacteroidales</taxon>
        <taxon>Dysgonomonadaceae</taxon>
        <taxon>Dysgonomonas</taxon>
        <taxon>environmental samples</taxon>
    </lineage>
</organism>
<dbReference type="EMBL" id="FLUM01000003">
    <property type="protein sequence ID" value="SBW07356.1"/>
    <property type="molecule type" value="Genomic_DNA"/>
</dbReference>
<gene>
    <name evidence="1" type="ORF">KL86DYS1_31645</name>
</gene>